<dbReference type="EMBL" id="CP001016">
    <property type="protein sequence ID" value="ACB95995.1"/>
    <property type="molecule type" value="Genomic_DNA"/>
</dbReference>
<evidence type="ECO:0000256" key="2">
    <source>
        <dbReference type="ARBA" id="ARBA00022741"/>
    </source>
</evidence>
<dbReference type="STRING" id="395963.Bind_2384"/>
<dbReference type="SUPFAM" id="SSF50037">
    <property type="entry name" value="C-terminal domain of transcriptional repressors"/>
    <property type="match status" value="1"/>
</dbReference>
<evidence type="ECO:0000256" key="3">
    <source>
        <dbReference type="ARBA" id="ARBA00022840"/>
    </source>
</evidence>
<dbReference type="AlphaFoldDB" id="B2IHV2"/>
<sequence>MDEQAVARAFRLAHFEKLGSTNDEALARARAGDPGRLWIVADEQSGGRGRLGRTWSSPAGNLYASLLLLDPAPPLHLSELGFVAGVALAESVRALVDADPRLGIKWPNDLLFAEAKLGGILLESTPLPGGGRACVIGIGVNCRSHPDNTPYPATALVKIGDAALAEKPIGPEHVFRALSASLARWLEVWAGGKEFGQIRVEWLKYAAHIGRTIQIVRPNGRIEGIFKSIDAQGRLILTGPQGEKVIEAGDVFLNAPPSDDSKAM</sequence>
<evidence type="ECO:0000256" key="5">
    <source>
        <dbReference type="ARBA" id="ARBA00024227"/>
    </source>
</evidence>
<dbReference type="SUPFAM" id="SSF55681">
    <property type="entry name" value="Class II aaRS and biotin synthetases"/>
    <property type="match status" value="1"/>
</dbReference>
<proteinExistence type="predicted"/>
<keyword evidence="3" id="KW-0067">ATP-binding</keyword>
<evidence type="ECO:0000256" key="4">
    <source>
        <dbReference type="ARBA" id="ARBA00023267"/>
    </source>
</evidence>
<dbReference type="CDD" id="cd16442">
    <property type="entry name" value="BPL"/>
    <property type="match status" value="1"/>
</dbReference>
<dbReference type="Gene3D" id="2.30.30.100">
    <property type="match status" value="1"/>
</dbReference>
<dbReference type="eggNOG" id="COG0340">
    <property type="taxonomic scope" value="Bacteria"/>
</dbReference>
<name>B2IHV2_BEII9</name>
<dbReference type="Pfam" id="PF02237">
    <property type="entry name" value="BPL_C"/>
    <property type="match status" value="1"/>
</dbReference>
<accession>B2IHV2</accession>
<reference evidence="9" key="1">
    <citation type="submission" date="2008-03" db="EMBL/GenBank/DDBJ databases">
        <title>Complete sequence of chromosome of Beijerinckia indica subsp. indica ATCC 9039.</title>
        <authorList>
            <consortium name="US DOE Joint Genome Institute"/>
            <person name="Copeland A."/>
            <person name="Lucas S."/>
            <person name="Lapidus A."/>
            <person name="Glavina del Rio T."/>
            <person name="Dalin E."/>
            <person name="Tice H."/>
            <person name="Bruce D."/>
            <person name="Goodwin L."/>
            <person name="Pitluck S."/>
            <person name="LaButti K."/>
            <person name="Schmutz J."/>
            <person name="Larimer F."/>
            <person name="Land M."/>
            <person name="Hauser L."/>
            <person name="Kyrpides N."/>
            <person name="Mikhailova N."/>
            <person name="Dunfield P.F."/>
            <person name="Dedysh S.N."/>
            <person name="Liesack W."/>
            <person name="Saw J.H."/>
            <person name="Alam M."/>
            <person name="Chen Y."/>
            <person name="Murrell J.C."/>
            <person name="Richardson P."/>
        </authorList>
    </citation>
    <scope>NUCLEOTIDE SEQUENCE [LARGE SCALE GENOMIC DNA]</scope>
    <source>
        <strain evidence="9">ATCC 9039 / DSM 1715 / NCIMB 8712</strain>
    </source>
</reference>
<dbReference type="InterPro" id="IPR004408">
    <property type="entry name" value="Biotin_CoA_COase_ligase"/>
</dbReference>
<keyword evidence="4" id="KW-0092">Biotin</keyword>
<keyword evidence="9" id="KW-1185">Reference proteome</keyword>
<dbReference type="InterPro" id="IPR008988">
    <property type="entry name" value="Transcriptional_repressor_C"/>
</dbReference>
<dbReference type="Proteomes" id="UP000001695">
    <property type="component" value="Chromosome"/>
</dbReference>
<organism evidence="8 9">
    <name type="scientific">Beijerinckia indica subsp. indica (strain ATCC 9039 / DSM 1715 / NCIMB 8712)</name>
    <dbReference type="NCBI Taxonomy" id="395963"/>
    <lineage>
        <taxon>Bacteria</taxon>
        <taxon>Pseudomonadati</taxon>
        <taxon>Pseudomonadota</taxon>
        <taxon>Alphaproteobacteria</taxon>
        <taxon>Hyphomicrobiales</taxon>
        <taxon>Beijerinckiaceae</taxon>
        <taxon>Beijerinckia</taxon>
    </lineage>
</organism>
<dbReference type="GO" id="GO:0005524">
    <property type="term" value="F:ATP binding"/>
    <property type="evidence" value="ECO:0007669"/>
    <property type="project" value="UniProtKB-KW"/>
</dbReference>
<dbReference type="RefSeq" id="WP_012385348.1">
    <property type="nucleotide sequence ID" value="NC_010581.1"/>
</dbReference>
<evidence type="ECO:0000256" key="1">
    <source>
        <dbReference type="ARBA" id="ARBA00022598"/>
    </source>
</evidence>
<feature type="domain" description="BPL/LPL catalytic" evidence="7">
    <location>
        <begin position="11"/>
        <end position="190"/>
    </location>
</feature>
<reference evidence="8 9" key="2">
    <citation type="journal article" date="2010" name="J. Bacteriol.">
        <title>Complete genome sequence of Beijerinckia indica subsp. indica.</title>
        <authorList>
            <person name="Tamas I."/>
            <person name="Dedysh S.N."/>
            <person name="Liesack W."/>
            <person name="Stott M.B."/>
            <person name="Alam M."/>
            <person name="Murrell J.C."/>
            <person name="Dunfield P.F."/>
        </authorList>
    </citation>
    <scope>NUCLEOTIDE SEQUENCE [LARGE SCALE GENOMIC DNA]</scope>
    <source>
        <strain evidence="9">ATCC 9039 / DSM 1715 / NCIMB 8712</strain>
    </source>
</reference>
<dbReference type="HOGENOM" id="CLU_051096_3_0_5"/>
<dbReference type="PANTHER" id="PTHR12835">
    <property type="entry name" value="BIOTIN PROTEIN LIGASE"/>
    <property type="match status" value="1"/>
</dbReference>
<keyword evidence="2" id="KW-0547">Nucleotide-binding</keyword>
<dbReference type="NCBIfam" id="TIGR00121">
    <property type="entry name" value="birA_ligase"/>
    <property type="match status" value="1"/>
</dbReference>
<protein>
    <recommendedName>
        <fullName evidence="5">biotin--[biotin carboxyl-carrier protein] ligase</fullName>
        <ecNumber evidence="5">6.3.4.15</ecNumber>
    </recommendedName>
</protein>
<dbReference type="PROSITE" id="PS51733">
    <property type="entry name" value="BPL_LPL_CATALYTIC"/>
    <property type="match status" value="1"/>
</dbReference>
<dbReference type="InterPro" id="IPR004143">
    <property type="entry name" value="BPL_LPL_catalytic"/>
</dbReference>
<evidence type="ECO:0000259" key="7">
    <source>
        <dbReference type="PROSITE" id="PS51733"/>
    </source>
</evidence>
<dbReference type="PANTHER" id="PTHR12835:SF5">
    <property type="entry name" value="BIOTIN--PROTEIN LIGASE"/>
    <property type="match status" value="1"/>
</dbReference>
<comment type="catalytic activity">
    <reaction evidence="6">
        <text>biotin + L-lysyl-[protein] + ATP = N(6)-biotinyl-L-lysyl-[protein] + AMP + diphosphate + H(+)</text>
        <dbReference type="Rhea" id="RHEA:11756"/>
        <dbReference type="Rhea" id="RHEA-COMP:9752"/>
        <dbReference type="Rhea" id="RHEA-COMP:10505"/>
        <dbReference type="ChEBI" id="CHEBI:15378"/>
        <dbReference type="ChEBI" id="CHEBI:29969"/>
        <dbReference type="ChEBI" id="CHEBI:30616"/>
        <dbReference type="ChEBI" id="CHEBI:33019"/>
        <dbReference type="ChEBI" id="CHEBI:57586"/>
        <dbReference type="ChEBI" id="CHEBI:83144"/>
        <dbReference type="ChEBI" id="CHEBI:456215"/>
        <dbReference type="EC" id="6.3.4.15"/>
    </reaction>
</comment>
<dbReference type="GO" id="GO:0004077">
    <property type="term" value="F:biotin--[biotin carboxyl-carrier protein] ligase activity"/>
    <property type="evidence" value="ECO:0007669"/>
    <property type="project" value="UniProtKB-EC"/>
</dbReference>
<dbReference type="Pfam" id="PF03099">
    <property type="entry name" value="BPL_LplA_LipB"/>
    <property type="match status" value="1"/>
</dbReference>
<gene>
    <name evidence="8" type="ordered locus">Bind_2384</name>
</gene>
<dbReference type="GO" id="GO:0005737">
    <property type="term" value="C:cytoplasm"/>
    <property type="evidence" value="ECO:0007669"/>
    <property type="project" value="TreeGrafter"/>
</dbReference>
<keyword evidence="1 8" id="KW-0436">Ligase</keyword>
<dbReference type="KEGG" id="bid:Bind_2384"/>
<evidence type="ECO:0000313" key="9">
    <source>
        <dbReference type="Proteomes" id="UP000001695"/>
    </source>
</evidence>
<evidence type="ECO:0000313" key="8">
    <source>
        <dbReference type="EMBL" id="ACB95995.1"/>
    </source>
</evidence>
<dbReference type="EC" id="6.3.4.15" evidence="5"/>
<dbReference type="Gene3D" id="3.30.930.10">
    <property type="entry name" value="Bira Bifunctional Protein, Domain 2"/>
    <property type="match status" value="1"/>
</dbReference>
<evidence type="ECO:0000256" key="6">
    <source>
        <dbReference type="ARBA" id="ARBA00047846"/>
    </source>
</evidence>
<dbReference type="InterPro" id="IPR003142">
    <property type="entry name" value="BPL_C"/>
</dbReference>
<dbReference type="InterPro" id="IPR045864">
    <property type="entry name" value="aa-tRNA-synth_II/BPL/LPL"/>
</dbReference>